<proteinExistence type="predicted"/>
<name>A0A8X7BLX2_TRICX</name>
<gene>
    <name evidence="1" type="ORF">TNCV_4843301</name>
</gene>
<dbReference type="AlphaFoldDB" id="A0A8X7BLX2"/>
<reference evidence="1" key="1">
    <citation type="submission" date="2020-08" db="EMBL/GenBank/DDBJ databases">
        <title>Multicomponent nature underlies the extraordinary mechanical properties of spider dragline silk.</title>
        <authorList>
            <person name="Kono N."/>
            <person name="Nakamura H."/>
            <person name="Mori M."/>
            <person name="Yoshida Y."/>
            <person name="Ohtoshi R."/>
            <person name="Malay A.D."/>
            <person name="Moran D.A.P."/>
            <person name="Tomita M."/>
            <person name="Numata K."/>
            <person name="Arakawa K."/>
        </authorList>
    </citation>
    <scope>NUCLEOTIDE SEQUENCE</scope>
</reference>
<dbReference type="EMBL" id="BMAU01021435">
    <property type="protein sequence ID" value="GFY35958.1"/>
    <property type="molecule type" value="Genomic_DNA"/>
</dbReference>
<comment type="caution">
    <text evidence="1">The sequence shown here is derived from an EMBL/GenBank/DDBJ whole genome shotgun (WGS) entry which is preliminary data.</text>
</comment>
<evidence type="ECO:0000313" key="1">
    <source>
        <dbReference type="EMBL" id="GFY35958.1"/>
    </source>
</evidence>
<sequence>MIILARVVINIPSCLNFMVLILSKIIQYCQEFVYVPEPDEINNLVVDGANLTSQINLEVDIDDVQELLSFRNQELKIDELIEIPEQEQDM</sequence>
<accession>A0A8X7BLX2</accession>
<keyword evidence="2" id="KW-1185">Reference proteome</keyword>
<protein>
    <submittedName>
        <fullName evidence="1">Uncharacterized protein</fullName>
    </submittedName>
</protein>
<dbReference type="Proteomes" id="UP000887159">
    <property type="component" value="Unassembled WGS sequence"/>
</dbReference>
<organism evidence="1 2">
    <name type="scientific">Trichonephila clavipes</name>
    <name type="common">Golden silk orbweaver</name>
    <name type="synonym">Nephila clavipes</name>
    <dbReference type="NCBI Taxonomy" id="2585209"/>
    <lineage>
        <taxon>Eukaryota</taxon>
        <taxon>Metazoa</taxon>
        <taxon>Ecdysozoa</taxon>
        <taxon>Arthropoda</taxon>
        <taxon>Chelicerata</taxon>
        <taxon>Arachnida</taxon>
        <taxon>Araneae</taxon>
        <taxon>Araneomorphae</taxon>
        <taxon>Entelegynae</taxon>
        <taxon>Araneoidea</taxon>
        <taxon>Nephilidae</taxon>
        <taxon>Trichonephila</taxon>
    </lineage>
</organism>
<evidence type="ECO:0000313" key="2">
    <source>
        <dbReference type="Proteomes" id="UP000887159"/>
    </source>
</evidence>